<gene>
    <name evidence="2" type="primary">29</name>
    <name evidence="2" type="ORF">SEA_FINKLE_29</name>
</gene>
<dbReference type="KEGG" id="vg:80018931"/>
<dbReference type="Proteomes" id="UP001060355">
    <property type="component" value="Segment"/>
</dbReference>
<protein>
    <submittedName>
        <fullName evidence="2">Helix-turn-helix DNA binding domain protein</fullName>
    </submittedName>
</protein>
<dbReference type="Gene3D" id="1.10.10.60">
    <property type="entry name" value="Homeodomain-like"/>
    <property type="match status" value="1"/>
</dbReference>
<dbReference type="GO" id="GO:0006355">
    <property type="term" value="P:regulation of DNA-templated transcription"/>
    <property type="evidence" value="ECO:0007669"/>
    <property type="project" value="InterPro"/>
</dbReference>
<dbReference type="GeneID" id="80018931"/>
<proteinExistence type="predicted"/>
<evidence type="ECO:0000256" key="1">
    <source>
        <dbReference type="SAM" id="MobiDB-lite"/>
    </source>
</evidence>
<dbReference type="GO" id="GO:0003677">
    <property type="term" value="F:DNA binding"/>
    <property type="evidence" value="ECO:0007669"/>
    <property type="project" value="InterPro"/>
</dbReference>
<keyword evidence="3" id="KW-1185">Reference proteome</keyword>
<dbReference type="RefSeq" id="YP_010754342.1">
    <property type="nucleotide sequence ID" value="NC_073459.1"/>
</dbReference>
<sequence length="382" mass="42779">MPIRGERGPVEICEAWECDRPQHARRLCLMHYKREQRGIDVRSRPEKIFGDPSGHGLYGVLDDDGTTVLCHECGNRFESVGAHVGGAHGMSAAEYKARHGLARGTALVSQASHQRRSEASKARLGSAGWRRFEAKRDPLAASAARDMDQLRGSGVRAQTQASRAQSSAEKGKATRVGRVYECVMCGAMWCQFGGARQARTCSYECWAAWEAAVAMQEAPPNADRDRQIRDAAAEGVSATDLAARYGVTPERIRQILSRDRKNREALLMTEVREHADDERTFYTQRAAAAYVGRSDTALRNWIKRGILPPDPPWFASDLVWARDEALRRQARQNEMMRALGTTAEHGTVARYSYGCRCDACRAASSDERQFYRERKRQEQQGQ</sequence>
<dbReference type="Pfam" id="PF05443">
    <property type="entry name" value="ROS_MUCR"/>
    <property type="match status" value="1"/>
</dbReference>
<name>A0A9E7SZG6_9CAUD</name>
<organism evidence="2 3">
    <name type="scientific">Gordonia phage Finkle</name>
    <dbReference type="NCBI Taxonomy" id="2926099"/>
    <lineage>
        <taxon>Viruses</taxon>
        <taxon>Duplodnaviria</taxon>
        <taxon>Heunggongvirae</taxon>
        <taxon>Uroviricota</taxon>
        <taxon>Caudoviricetes</taxon>
        <taxon>Finkelvirus</taxon>
        <taxon>Finkelvirus finkel</taxon>
    </lineage>
</organism>
<dbReference type="InterPro" id="IPR008807">
    <property type="entry name" value="ROS_MUCR"/>
</dbReference>
<dbReference type="Gene3D" id="1.10.10.1550">
    <property type="entry name" value="ROS/MUCR transcriptional regulator protein"/>
    <property type="match status" value="1"/>
</dbReference>
<dbReference type="EMBL" id="ON456347">
    <property type="protein sequence ID" value="UTN92948.1"/>
    <property type="molecule type" value="Genomic_DNA"/>
</dbReference>
<accession>A0A9E7SZG6</accession>
<feature type="region of interest" description="Disordered" evidence="1">
    <location>
        <begin position="143"/>
        <end position="170"/>
    </location>
</feature>
<dbReference type="GO" id="GO:0008270">
    <property type="term" value="F:zinc ion binding"/>
    <property type="evidence" value="ECO:0007669"/>
    <property type="project" value="InterPro"/>
</dbReference>
<evidence type="ECO:0000313" key="2">
    <source>
        <dbReference type="EMBL" id="UTN92948.1"/>
    </source>
</evidence>
<feature type="compositionally biased region" description="Low complexity" evidence="1">
    <location>
        <begin position="156"/>
        <end position="168"/>
    </location>
</feature>
<reference evidence="2" key="1">
    <citation type="submission" date="2022-05" db="EMBL/GenBank/DDBJ databases">
        <authorList>
            <person name="Ashby S."/>
            <person name="Bressette G."/>
            <person name="Brown S."/>
            <person name="Charles S."/>
            <person name="Neely M.N."/>
            <person name="Molloy S.D."/>
            <person name="Garlena R.A."/>
            <person name="Russell D.A."/>
            <person name="Jacobs-Sera D."/>
            <person name="Hatfull G.F."/>
        </authorList>
    </citation>
    <scope>NUCLEOTIDE SEQUENCE</scope>
</reference>
<dbReference type="InterPro" id="IPR041920">
    <property type="entry name" value="ROS/MUCR_sf"/>
</dbReference>
<evidence type="ECO:0000313" key="3">
    <source>
        <dbReference type="Proteomes" id="UP001060355"/>
    </source>
</evidence>